<reference evidence="2" key="1">
    <citation type="submission" date="2016-10" db="EMBL/GenBank/DDBJ databases">
        <authorList>
            <person name="Varghese N."/>
            <person name="Submissions S."/>
        </authorList>
    </citation>
    <scope>NUCLEOTIDE SEQUENCE [LARGE SCALE GENOMIC DNA]</scope>
    <source>
        <strain evidence="2">Gh-105</strain>
    </source>
</reference>
<dbReference type="PANTHER" id="PTHR21174">
    <property type="match status" value="1"/>
</dbReference>
<proteinExistence type="predicted"/>
<keyword evidence="1" id="KW-0378">Hydrolase</keyword>
<dbReference type="RefSeq" id="WP_091974949.1">
    <property type="nucleotide sequence ID" value="NZ_FOPM01000031.1"/>
</dbReference>
<dbReference type="PIRSF" id="PIRSF035170">
    <property type="entry name" value="HD_phosphohydro"/>
    <property type="match status" value="1"/>
</dbReference>
<name>A0A1I2X2S8_9HYPH</name>
<gene>
    <name evidence="1" type="ORF">SAMN05192565_13132</name>
</gene>
<evidence type="ECO:0000313" key="1">
    <source>
        <dbReference type="EMBL" id="SFH07828.1"/>
    </source>
</evidence>
<dbReference type="EMBL" id="FOPM01000031">
    <property type="protein sequence ID" value="SFH07828.1"/>
    <property type="molecule type" value="Genomic_DNA"/>
</dbReference>
<dbReference type="OrthoDB" id="9808993at2"/>
<organism evidence="1 2">
    <name type="scientific">Methylobacterium gossipiicola</name>
    <dbReference type="NCBI Taxonomy" id="582675"/>
    <lineage>
        <taxon>Bacteria</taxon>
        <taxon>Pseudomonadati</taxon>
        <taxon>Pseudomonadota</taxon>
        <taxon>Alphaproteobacteria</taxon>
        <taxon>Hyphomicrobiales</taxon>
        <taxon>Methylobacteriaceae</taxon>
        <taxon>Methylobacterium</taxon>
    </lineage>
</organism>
<dbReference type="Proteomes" id="UP000199229">
    <property type="component" value="Unassembled WGS sequence"/>
</dbReference>
<accession>A0A1I2X2S8</accession>
<dbReference type="AlphaFoldDB" id="A0A1I2X2S8"/>
<dbReference type="PANTHER" id="PTHR21174:SF0">
    <property type="entry name" value="HD PHOSPHOHYDROLASE FAMILY PROTEIN-RELATED"/>
    <property type="match status" value="1"/>
</dbReference>
<dbReference type="SUPFAM" id="SSF109604">
    <property type="entry name" value="HD-domain/PDEase-like"/>
    <property type="match status" value="1"/>
</dbReference>
<dbReference type="InterPro" id="IPR009218">
    <property type="entry name" value="HD_phosphohydro"/>
</dbReference>
<keyword evidence="2" id="KW-1185">Reference proteome</keyword>
<protein>
    <submittedName>
        <fullName evidence="1">Predicted metal-dependent phosphohydrolase, HD superfamily</fullName>
    </submittedName>
</protein>
<sequence>MDGLLRTRFRALWSRTVGGDAAEAAWRTLDAGYGAGMRHYHGWKHIADLLAGHDAVRNLPEFVDLDHDALDLAIVFHDAIYETDRTDNEARSADLFTTHAAPAGESERLRSVDAMIRATATHGPSPDPATRLMLDLDLAVLGAPPSTYAAYKAAIRREYGAVSESAWRLGRADVLGRFLARPRLYQTDHFHDRLEASARVNLTAEMDLQKPPLIGEYL</sequence>
<dbReference type="STRING" id="582675.SAMN05192565_13132"/>
<evidence type="ECO:0000313" key="2">
    <source>
        <dbReference type="Proteomes" id="UP000199229"/>
    </source>
</evidence>
<dbReference type="GO" id="GO:0016787">
    <property type="term" value="F:hydrolase activity"/>
    <property type="evidence" value="ECO:0007669"/>
    <property type="project" value="UniProtKB-KW"/>
</dbReference>